<dbReference type="Gene3D" id="2.60.200.40">
    <property type="match status" value="1"/>
</dbReference>
<dbReference type="SUPFAM" id="SSF111331">
    <property type="entry name" value="NAD kinase/diacylglycerol kinase-like"/>
    <property type="match status" value="1"/>
</dbReference>
<dbReference type="InterPro" id="IPR017438">
    <property type="entry name" value="ATP-NAD_kinase_N"/>
</dbReference>
<dbReference type="GO" id="GO:0005886">
    <property type="term" value="C:plasma membrane"/>
    <property type="evidence" value="ECO:0007669"/>
    <property type="project" value="TreeGrafter"/>
</dbReference>
<dbReference type="Proteomes" id="UP000199065">
    <property type="component" value="Unassembled WGS sequence"/>
</dbReference>
<comment type="similarity">
    <text evidence="2">Belongs to the diacylglycerol/lipid kinase family.</text>
</comment>
<accession>A0A1I2UFS8</accession>
<comment type="cofactor">
    <cofactor evidence="1">
        <name>Mg(2+)</name>
        <dbReference type="ChEBI" id="CHEBI:18420"/>
    </cofactor>
</comment>
<dbReference type="PROSITE" id="PS50146">
    <property type="entry name" value="DAGK"/>
    <property type="match status" value="1"/>
</dbReference>
<dbReference type="InterPro" id="IPR016064">
    <property type="entry name" value="NAD/diacylglycerol_kinase_sf"/>
</dbReference>
<dbReference type="PANTHER" id="PTHR12358:SF106">
    <property type="entry name" value="LIPID KINASE YEGS"/>
    <property type="match status" value="1"/>
</dbReference>
<evidence type="ECO:0000256" key="2">
    <source>
        <dbReference type="ARBA" id="ARBA00005983"/>
    </source>
</evidence>
<feature type="domain" description="DAGKc" evidence="3">
    <location>
        <begin position="1"/>
        <end position="140"/>
    </location>
</feature>
<dbReference type="AlphaFoldDB" id="A0A1I2UFS8"/>
<dbReference type="Pfam" id="PF00781">
    <property type="entry name" value="DAGK_cat"/>
    <property type="match status" value="1"/>
</dbReference>
<evidence type="ECO:0000259" key="3">
    <source>
        <dbReference type="PROSITE" id="PS50146"/>
    </source>
</evidence>
<keyword evidence="4" id="KW-0808">Transferase</keyword>
<evidence type="ECO:0000313" key="4">
    <source>
        <dbReference type="EMBL" id="SFG73571.1"/>
    </source>
</evidence>
<protein>
    <submittedName>
        <fullName evidence="4">Diacylglycerol kinase family enzyme</fullName>
    </submittedName>
</protein>
<evidence type="ECO:0000256" key="1">
    <source>
        <dbReference type="ARBA" id="ARBA00001946"/>
    </source>
</evidence>
<keyword evidence="5" id="KW-1185">Reference proteome</keyword>
<sequence>MIANPNSTSQSPALFSSIVPTLMEVPDLHLLSKFTHYAGHAEEMCRAIVEDPDSDIDAVLVLGGDGTVNEVVNGLLGPADKPVESRRIPALAVVPTGSANVFARALGFPADAESAVETLAGTLAGNLTRDITLGTWNDRWFAVNAGFGIDAEVIAGVERARSYGFAASPLVYLNVSLRAWMRARREPPQISLQTRTKDGEEVVCEDIPLCVASNTNPWTFLGPLPVVTNPRNSFDRNLGIFGLSDISGIKGAAGMLHLIGFGYRKYFGQWIRQNMIRVDDVVEVTLSCHEPRRFQVDGESAGVRQSVVLRSVPAALKVFAPTVAHHKKFSRRPWQVVRDLVRIR</sequence>
<dbReference type="SMART" id="SM00046">
    <property type="entry name" value="DAGKc"/>
    <property type="match status" value="1"/>
</dbReference>
<organism evidence="4 5">
    <name type="scientific">Corynebacterium spheniscorum</name>
    <dbReference type="NCBI Taxonomy" id="185761"/>
    <lineage>
        <taxon>Bacteria</taxon>
        <taxon>Bacillati</taxon>
        <taxon>Actinomycetota</taxon>
        <taxon>Actinomycetes</taxon>
        <taxon>Mycobacteriales</taxon>
        <taxon>Corynebacteriaceae</taxon>
        <taxon>Corynebacterium</taxon>
    </lineage>
</organism>
<evidence type="ECO:0000313" key="5">
    <source>
        <dbReference type="Proteomes" id="UP000199065"/>
    </source>
</evidence>
<keyword evidence="4" id="KW-0418">Kinase</keyword>
<dbReference type="STRING" id="185761.SAMN05660282_01782"/>
<dbReference type="InterPro" id="IPR050187">
    <property type="entry name" value="Lipid_Phosphate_FormReg"/>
</dbReference>
<gene>
    <name evidence="4" type="ORF">SAMN05660282_01782</name>
</gene>
<dbReference type="Gene3D" id="3.40.50.10330">
    <property type="entry name" value="Probable inorganic polyphosphate/atp-NAD kinase, domain 1"/>
    <property type="match status" value="1"/>
</dbReference>
<reference evidence="4 5" key="1">
    <citation type="submission" date="2016-10" db="EMBL/GenBank/DDBJ databases">
        <authorList>
            <person name="de Groot N.N."/>
        </authorList>
    </citation>
    <scope>NUCLEOTIDE SEQUENCE [LARGE SCALE GENOMIC DNA]</scope>
    <source>
        <strain>J11</strain>
        <strain evidence="5">PG 39</strain>
    </source>
</reference>
<dbReference type="InterPro" id="IPR001206">
    <property type="entry name" value="Diacylglycerol_kinase_cat_dom"/>
</dbReference>
<dbReference type="GO" id="GO:0004143">
    <property type="term" value="F:ATP-dependent diacylglycerol kinase activity"/>
    <property type="evidence" value="ECO:0007669"/>
    <property type="project" value="TreeGrafter"/>
</dbReference>
<name>A0A1I2UFS8_9CORY</name>
<dbReference type="PANTHER" id="PTHR12358">
    <property type="entry name" value="SPHINGOSINE KINASE"/>
    <property type="match status" value="1"/>
</dbReference>
<proteinExistence type="inferred from homology"/>
<dbReference type="EMBL" id="FOPJ01000012">
    <property type="protein sequence ID" value="SFG73571.1"/>
    <property type="molecule type" value="Genomic_DNA"/>
</dbReference>